<comment type="caution">
    <text evidence="4">The sequence shown here is derived from an EMBL/GenBank/DDBJ whole genome shotgun (WGS) entry which is preliminary data.</text>
</comment>
<dbReference type="InterPro" id="IPR026881">
    <property type="entry name" value="WYL_dom"/>
</dbReference>
<sequence>MPETSGRLLRLLALLQTHRERDRSGAELAEHLGVSRRTLRRDVERLRELGYPVHAARGAAGYRLGAGASLPPLLLDDEEAVAVVVGLRTAADGTVAGIEEASLRALAKLEQVLPSRLRHRVTTLHTATVRAGAAPAPKVSPDTLMTIAEACRRREHLRFTYATPHMTSPHTTEPPAPPTASGEGEGVGKGGGADDASAEGSVGGAGSGSLVDAHPVRRVEPYNLVSFDRHWYLVAWDLDRADWRTFRVDRLVPRTPTGPRFAPRPIPDGDAAAYLAHRLSSRTWPVRVTVTLHEPVSTATDRVWPGMGVLEPLDDHSCLLHLGAGTARDLAWMITSVDADFSLPPDAPPELTEALRTQATRCLTATTTAPAAPTTVGGAKGEGKTGG</sequence>
<feature type="region of interest" description="Disordered" evidence="1">
    <location>
        <begin position="366"/>
        <end position="387"/>
    </location>
</feature>
<dbReference type="InterPro" id="IPR051534">
    <property type="entry name" value="CBASS_pafABC_assoc_protein"/>
</dbReference>
<dbReference type="SUPFAM" id="SSF46785">
    <property type="entry name" value="Winged helix' DNA-binding domain"/>
    <property type="match status" value="1"/>
</dbReference>
<dbReference type="PROSITE" id="PS52050">
    <property type="entry name" value="WYL"/>
    <property type="match status" value="1"/>
</dbReference>
<feature type="compositionally biased region" description="Gly residues" evidence="1">
    <location>
        <begin position="378"/>
        <end position="387"/>
    </location>
</feature>
<evidence type="ECO:0000313" key="5">
    <source>
        <dbReference type="Proteomes" id="UP001596112"/>
    </source>
</evidence>
<evidence type="ECO:0000259" key="2">
    <source>
        <dbReference type="Pfam" id="PF08279"/>
    </source>
</evidence>
<evidence type="ECO:0000259" key="3">
    <source>
        <dbReference type="Pfam" id="PF13280"/>
    </source>
</evidence>
<dbReference type="Gene3D" id="1.10.10.10">
    <property type="entry name" value="Winged helix-like DNA-binding domain superfamily/Winged helix DNA-binding domain"/>
    <property type="match status" value="1"/>
</dbReference>
<dbReference type="Pfam" id="PF08279">
    <property type="entry name" value="HTH_11"/>
    <property type="match status" value="1"/>
</dbReference>
<feature type="domain" description="Helix-turn-helix type 11" evidence="2">
    <location>
        <begin position="7"/>
        <end position="63"/>
    </location>
</feature>
<feature type="domain" description="WYL" evidence="3">
    <location>
        <begin position="216"/>
        <end position="251"/>
    </location>
</feature>
<dbReference type="InterPro" id="IPR036390">
    <property type="entry name" value="WH_DNA-bd_sf"/>
</dbReference>
<keyword evidence="5" id="KW-1185">Reference proteome</keyword>
<feature type="compositionally biased region" description="Gly residues" evidence="1">
    <location>
        <begin position="183"/>
        <end position="193"/>
    </location>
</feature>
<evidence type="ECO:0000313" key="4">
    <source>
        <dbReference type="EMBL" id="MFC5809421.1"/>
    </source>
</evidence>
<protein>
    <submittedName>
        <fullName evidence="4">Helix-turn-helix transcriptional regulator</fullName>
    </submittedName>
</protein>
<dbReference type="RefSeq" id="WP_272169243.1">
    <property type="nucleotide sequence ID" value="NZ_JAQOSL010000008.1"/>
</dbReference>
<feature type="compositionally biased region" description="Low complexity" evidence="1">
    <location>
        <begin position="366"/>
        <end position="377"/>
    </location>
</feature>
<dbReference type="EMBL" id="JBHSNZ010000011">
    <property type="protein sequence ID" value="MFC5809421.1"/>
    <property type="molecule type" value="Genomic_DNA"/>
</dbReference>
<gene>
    <name evidence="4" type="ORF">ACFQGO_18215</name>
</gene>
<dbReference type="PANTHER" id="PTHR34580">
    <property type="match status" value="1"/>
</dbReference>
<dbReference type="Pfam" id="PF13280">
    <property type="entry name" value="WYL"/>
    <property type="match status" value="1"/>
</dbReference>
<dbReference type="InterPro" id="IPR013196">
    <property type="entry name" value="HTH_11"/>
</dbReference>
<dbReference type="InterPro" id="IPR036388">
    <property type="entry name" value="WH-like_DNA-bd_sf"/>
</dbReference>
<feature type="region of interest" description="Disordered" evidence="1">
    <location>
        <begin position="160"/>
        <end position="211"/>
    </location>
</feature>
<proteinExistence type="predicted"/>
<evidence type="ECO:0000256" key="1">
    <source>
        <dbReference type="SAM" id="MobiDB-lite"/>
    </source>
</evidence>
<dbReference type="PANTHER" id="PTHR34580:SF3">
    <property type="entry name" value="PROTEIN PAFB"/>
    <property type="match status" value="1"/>
</dbReference>
<accession>A0ABW1B9B8</accession>
<organism evidence="4 5">
    <name type="scientific">Streptomyces heilongjiangensis</name>
    <dbReference type="NCBI Taxonomy" id="945052"/>
    <lineage>
        <taxon>Bacteria</taxon>
        <taxon>Bacillati</taxon>
        <taxon>Actinomycetota</taxon>
        <taxon>Actinomycetes</taxon>
        <taxon>Kitasatosporales</taxon>
        <taxon>Streptomycetaceae</taxon>
        <taxon>Streptomyces</taxon>
    </lineage>
</organism>
<name>A0ABW1B9B8_9ACTN</name>
<dbReference type="Proteomes" id="UP001596112">
    <property type="component" value="Unassembled WGS sequence"/>
</dbReference>
<reference evidence="5" key="1">
    <citation type="journal article" date="2019" name="Int. J. Syst. Evol. Microbiol.">
        <title>The Global Catalogue of Microorganisms (GCM) 10K type strain sequencing project: providing services to taxonomists for standard genome sequencing and annotation.</title>
        <authorList>
            <consortium name="The Broad Institute Genomics Platform"/>
            <consortium name="The Broad Institute Genome Sequencing Center for Infectious Disease"/>
            <person name="Wu L."/>
            <person name="Ma J."/>
        </authorList>
    </citation>
    <scope>NUCLEOTIDE SEQUENCE [LARGE SCALE GENOMIC DNA]</scope>
    <source>
        <strain evidence="5">JCM 9918</strain>
    </source>
</reference>